<evidence type="ECO:0008006" key="3">
    <source>
        <dbReference type="Google" id="ProtNLM"/>
    </source>
</evidence>
<reference evidence="1 2" key="1">
    <citation type="submission" date="2016-10" db="EMBL/GenBank/DDBJ databases">
        <title>Arsenicibacter rosenii gen. nov., sp. nov., an efficient arsenic-methylating bacterium isolated from an arsenic-contaminated paddy soil.</title>
        <authorList>
            <person name="Huang K."/>
        </authorList>
    </citation>
    <scope>NUCLEOTIDE SEQUENCE [LARGE SCALE GENOMIC DNA]</scope>
    <source>
        <strain evidence="1 2">SM-1</strain>
    </source>
</reference>
<evidence type="ECO:0000313" key="2">
    <source>
        <dbReference type="Proteomes" id="UP000181790"/>
    </source>
</evidence>
<dbReference type="EMBL" id="MORL01000016">
    <property type="protein sequence ID" value="OIN57008.1"/>
    <property type="molecule type" value="Genomic_DNA"/>
</dbReference>
<proteinExistence type="predicted"/>
<dbReference type="OrthoDB" id="898870at2"/>
<dbReference type="RefSeq" id="WP_071505351.1">
    <property type="nucleotide sequence ID" value="NZ_MORL01000016.1"/>
</dbReference>
<accession>A0A1S2VGJ0</accession>
<keyword evidence="2" id="KW-1185">Reference proteome</keyword>
<comment type="caution">
    <text evidence="1">The sequence shown here is derived from an EMBL/GenBank/DDBJ whole genome shotgun (WGS) entry which is preliminary data.</text>
</comment>
<gene>
    <name evidence="1" type="ORF">BLX24_21900</name>
</gene>
<name>A0A1S2VGJ0_9BACT</name>
<dbReference type="Proteomes" id="UP000181790">
    <property type="component" value="Unassembled WGS sequence"/>
</dbReference>
<evidence type="ECO:0000313" key="1">
    <source>
        <dbReference type="EMBL" id="OIN57008.1"/>
    </source>
</evidence>
<dbReference type="AlphaFoldDB" id="A0A1S2VGJ0"/>
<sequence length="138" mass="15176">MVTFSAFAISVTNPNVPLYGIIRTFTTAEIVPDIHTLSLPASPASTSAQAQMQINNISQLTLKEIGISFSLNNSNPTLADNVVRTDKPAEFRSLNTFALKDLAPSTIYYYRAYAITPLKENEPFYGNVMNFITPARTP</sequence>
<protein>
    <recommendedName>
        <fullName evidence="3">Fibronectin type-III domain-containing protein</fullName>
    </recommendedName>
</protein>
<organism evidence="1 2">
    <name type="scientific">Arsenicibacter rosenii</name>
    <dbReference type="NCBI Taxonomy" id="1750698"/>
    <lineage>
        <taxon>Bacteria</taxon>
        <taxon>Pseudomonadati</taxon>
        <taxon>Bacteroidota</taxon>
        <taxon>Cytophagia</taxon>
        <taxon>Cytophagales</taxon>
        <taxon>Spirosomataceae</taxon>
        <taxon>Arsenicibacter</taxon>
    </lineage>
</organism>